<name>A0ABZ1C3I8_9BACT</name>
<sequence length="122" mass="13979">MERRFILDAVNHGTVLLEWPERLLEQVREVIELEEDLAEVTRPFTQFNTGEIEEEDEDETEPKALIVYTHEEVAAACEALAEVIREEYTNLDAVADSLDEVLEDLDGLPMDEFFEPRLAEGA</sequence>
<organism evidence="1 2">
    <name type="scientific">Actomonas aquatica</name>
    <dbReference type="NCBI Taxonomy" id="2866162"/>
    <lineage>
        <taxon>Bacteria</taxon>
        <taxon>Pseudomonadati</taxon>
        <taxon>Verrucomicrobiota</taxon>
        <taxon>Opitutia</taxon>
        <taxon>Opitutales</taxon>
        <taxon>Opitutaceae</taxon>
        <taxon>Actomonas</taxon>
    </lineage>
</organism>
<evidence type="ECO:0000313" key="2">
    <source>
        <dbReference type="Proteomes" id="UP000738431"/>
    </source>
</evidence>
<dbReference type="RefSeq" id="WP_221031435.1">
    <property type="nucleotide sequence ID" value="NZ_CP139781.1"/>
</dbReference>
<reference evidence="1 2" key="1">
    <citation type="submission" date="2023-12" db="EMBL/GenBank/DDBJ databases">
        <title>Description of an unclassified Opitutus bacterium of Verrucomicrobiota.</title>
        <authorList>
            <person name="Zhang D.-F."/>
        </authorList>
    </citation>
    <scope>NUCLEOTIDE SEQUENCE [LARGE SCALE GENOMIC DNA]</scope>
    <source>
        <strain evidence="1 2">WL0086</strain>
    </source>
</reference>
<keyword evidence="2" id="KW-1185">Reference proteome</keyword>
<gene>
    <name evidence="1" type="ORF">K1X11_014000</name>
</gene>
<evidence type="ECO:0000313" key="1">
    <source>
        <dbReference type="EMBL" id="WRQ85922.1"/>
    </source>
</evidence>
<accession>A0ABZ1C3I8</accession>
<dbReference type="EMBL" id="CP139781">
    <property type="protein sequence ID" value="WRQ85922.1"/>
    <property type="molecule type" value="Genomic_DNA"/>
</dbReference>
<proteinExistence type="predicted"/>
<protein>
    <submittedName>
        <fullName evidence="1">Uncharacterized protein</fullName>
    </submittedName>
</protein>
<dbReference type="Proteomes" id="UP000738431">
    <property type="component" value="Chromosome"/>
</dbReference>